<accession>A0A5E4MYW7</accession>
<feature type="transmembrane region" description="Helical" evidence="1">
    <location>
        <begin position="56"/>
        <end position="76"/>
    </location>
</feature>
<keyword evidence="3" id="KW-1185">Reference proteome</keyword>
<dbReference type="AlphaFoldDB" id="A0A5E4MYW7"/>
<organism evidence="2 3">
    <name type="scientific">Cinara cedri</name>
    <dbReference type="NCBI Taxonomy" id="506608"/>
    <lineage>
        <taxon>Eukaryota</taxon>
        <taxon>Metazoa</taxon>
        <taxon>Ecdysozoa</taxon>
        <taxon>Arthropoda</taxon>
        <taxon>Hexapoda</taxon>
        <taxon>Insecta</taxon>
        <taxon>Pterygota</taxon>
        <taxon>Neoptera</taxon>
        <taxon>Paraneoptera</taxon>
        <taxon>Hemiptera</taxon>
        <taxon>Sternorrhyncha</taxon>
        <taxon>Aphidomorpha</taxon>
        <taxon>Aphidoidea</taxon>
        <taxon>Aphididae</taxon>
        <taxon>Lachninae</taxon>
        <taxon>Cinara</taxon>
    </lineage>
</organism>
<evidence type="ECO:0000313" key="2">
    <source>
        <dbReference type="EMBL" id="VVC36595.1"/>
    </source>
</evidence>
<evidence type="ECO:0000256" key="1">
    <source>
        <dbReference type="SAM" id="Phobius"/>
    </source>
</evidence>
<keyword evidence="1" id="KW-0812">Transmembrane</keyword>
<dbReference type="Proteomes" id="UP000325440">
    <property type="component" value="Unassembled WGS sequence"/>
</dbReference>
<feature type="transmembrane region" description="Helical" evidence="1">
    <location>
        <begin position="96"/>
        <end position="115"/>
    </location>
</feature>
<feature type="transmembrane region" description="Helical" evidence="1">
    <location>
        <begin position="12"/>
        <end position="35"/>
    </location>
</feature>
<sequence>MSSVLTDLNTYVFTAVTISSLTVIAVACLLMSTFWRTDHHFHGGRHKTSSSPVNDWLLVTVVMVLATAIRWRLAAMERATEQIATATGYVSLASTYRMHATSVSCATVLAVVALLKLTKPWLPSPSCLSLVTATVVVSISIFVFSANHHYEDNSSVLT</sequence>
<reference evidence="2 3" key="1">
    <citation type="submission" date="2019-08" db="EMBL/GenBank/DDBJ databases">
        <authorList>
            <person name="Alioto T."/>
            <person name="Alioto T."/>
            <person name="Gomez Garrido J."/>
        </authorList>
    </citation>
    <scope>NUCLEOTIDE SEQUENCE [LARGE SCALE GENOMIC DNA]</scope>
</reference>
<evidence type="ECO:0000313" key="3">
    <source>
        <dbReference type="Proteomes" id="UP000325440"/>
    </source>
</evidence>
<dbReference type="EMBL" id="CABPRJ010001434">
    <property type="protein sequence ID" value="VVC36595.1"/>
    <property type="molecule type" value="Genomic_DNA"/>
</dbReference>
<keyword evidence="1" id="KW-1133">Transmembrane helix</keyword>
<protein>
    <submittedName>
        <fullName evidence="2">Uncharacterized protein</fullName>
    </submittedName>
</protein>
<keyword evidence="1" id="KW-0472">Membrane</keyword>
<feature type="transmembrane region" description="Helical" evidence="1">
    <location>
        <begin position="127"/>
        <end position="146"/>
    </location>
</feature>
<proteinExistence type="predicted"/>
<name>A0A5E4MYW7_9HEMI</name>
<gene>
    <name evidence="2" type="ORF">CINCED_3A012585</name>
</gene>